<dbReference type="Proteomes" id="UP000008068">
    <property type="component" value="Unassembled WGS sequence"/>
</dbReference>
<name>G0P712_CAEBE</name>
<dbReference type="FunCoup" id="G0P712">
    <property type="interactions" value="1110"/>
</dbReference>
<feature type="chain" id="PRO_5003406903" description="C6 domain-containing protein" evidence="1">
    <location>
        <begin position="22"/>
        <end position="112"/>
    </location>
</feature>
<protein>
    <recommendedName>
        <fullName evidence="4">C6 domain-containing protein</fullName>
    </recommendedName>
</protein>
<dbReference type="OrthoDB" id="10587599at2759"/>
<reference evidence="3" key="1">
    <citation type="submission" date="2011-07" db="EMBL/GenBank/DDBJ databases">
        <authorList>
            <consortium name="Caenorhabditis brenneri Sequencing and Analysis Consortium"/>
            <person name="Wilson R.K."/>
        </authorList>
    </citation>
    <scope>NUCLEOTIDE SEQUENCE [LARGE SCALE GENOMIC DNA]</scope>
    <source>
        <strain evidence="3">PB2801</strain>
    </source>
</reference>
<accession>G0P712</accession>
<keyword evidence="1" id="KW-0732">Signal</keyword>
<evidence type="ECO:0000313" key="3">
    <source>
        <dbReference type="Proteomes" id="UP000008068"/>
    </source>
</evidence>
<dbReference type="HOGENOM" id="CLU_169867_0_0_1"/>
<organism evidence="3">
    <name type="scientific">Caenorhabditis brenneri</name>
    <name type="common">Nematode worm</name>
    <dbReference type="NCBI Taxonomy" id="135651"/>
    <lineage>
        <taxon>Eukaryota</taxon>
        <taxon>Metazoa</taxon>
        <taxon>Ecdysozoa</taxon>
        <taxon>Nematoda</taxon>
        <taxon>Chromadorea</taxon>
        <taxon>Rhabditida</taxon>
        <taxon>Rhabditina</taxon>
        <taxon>Rhabditomorpha</taxon>
        <taxon>Rhabditoidea</taxon>
        <taxon>Rhabditidae</taxon>
        <taxon>Peloderinae</taxon>
        <taxon>Caenorhabditis</taxon>
    </lineage>
</organism>
<evidence type="ECO:0000313" key="2">
    <source>
        <dbReference type="EMBL" id="EGT46620.1"/>
    </source>
</evidence>
<keyword evidence="3" id="KW-1185">Reference proteome</keyword>
<dbReference type="OMA" id="THSCMAV"/>
<dbReference type="eggNOG" id="ENOG502TJ58">
    <property type="taxonomic scope" value="Eukaryota"/>
</dbReference>
<sequence>MILSVFTILILHFSFTHSCMAVQNSSTATISCVRLEGEAEDDSVGAPETSISGNTLTVACSSEVTNVNPQVTYNGQPSGIPSISMTCEGDEWQYTPTGGTPVTVTSIGCSSI</sequence>
<evidence type="ECO:0000256" key="1">
    <source>
        <dbReference type="SAM" id="SignalP"/>
    </source>
</evidence>
<feature type="signal peptide" evidence="1">
    <location>
        <begin position="1"/>
        <end position="21"/>
    </location>
</feature>
<evidence type="ECO:0008006" key="4">
    <source>
        <dbReference type="Google" id="ProtNLM"/>
    </source>
</evidence>
<dbReference type="AlphaFoldDB" id="G0P712"/>
<dbReference type="EMBL" id="GL380105">
    <property type="protein sequence ID" value="EGT46620.1"/>
    <property type="molecule type" value="Genomic_DNA"/>
</dbReference>
<proteinExistence type="predicted"/>
<dbReference type="InParanoid" id="G0P712"/>
<gene>
    <name evidence="2" type="ORF">CAEBREN_05477</name>
</gene>